<organism evidence="6 7">
    <name type="scientific">Nitzschia inconspicua</name>
    <dbReference type="NCBI Taxonomy" id="303405"/>
    <lineage>
        <taxon>Eukaryota</taxon>
        <taxon>Sar</taxon>
        <taxon>Stramenopiles</taxon>
        <taxon>Ochrophyta</taxon>
        <taxon>Bacillariophyta</taxon>
        <taxon>Bacillariophyceae</taxon>
        <taxon>Bacillariophycidae</taxon>
        <taxon>Bacillariales</taxon>
        <taxon>Bacillariaceae</taxon>
        <taxon>Nitzschia</taxon>
    </lineage>
</organism>
<evidence type="ECO:0000259" key="5">
    <source>
        <dbReference type="PROSITE" id="PS50125"/>
    </source>
</evidence>
<dbReference type="Proteomes" id="UP000693970">
    <property type="component" value="Unassembled WGS sequence"/>
</dbReference>
<evidence type="ECO:0000256" key="3">
    <source>
        <dbReference type="SAM" id="MobiDB-lite"/>
    </source>
</evidence>
<feature type="region of interest" description="Disordered" evidence="3">
    <location>
        <begin position="1"/>
        <end position="44"/>
    </location>
</feature>
<reference evidence="6" key="2">
    <citation type="submission" date="2021-04" db="EMBL/GenBank/DDBJ databases">
        <authorList>
            <person name="Podell S."/>
        </authorList>
    </citation>
    <scope>NUCLEOTIDE SEQUENCE</scope>
    <source>
        <strain evidence="6">Hildebrandi</strain>
    </source>
</reference>
<dbReference type="GO" id="GO:0004383">
    <property type="term" value="F:guanylate cyclase activity"/>
    <property type="evidence" value="ECO:0007669"/>
    <property type="project" value="TreeGrafter"/>
</dbReference>
<dbReference type="InterPro" id="IPR050401">
    <property type="entry name" value="Cyclic_nucleotide_synthase"/>
</dbReference>
<name>A0A9K3M5L1_9STRA</name>
<feature type="transmembrane region" description="Helical" evidence="4">
    <location>
        <begin position="75"/>
        <end position="94"/>
    </location>
</feature>
<sequence>MKKIHAFSNRDDEDKINEEEDYAHDSFREYNSSGGASGGDHNDTKAINSAEISREEVARLALQETKNVKVWRRNVLLMILIMGALVTTLTYIFLRDEENEDFDTAFASTLEDSIEFHISGVLEATAGLSRVLTSEADKKNETWPFVTLSSFEVYVGNTRAQASSELIVVAPIVTKENIESWNEYSREHQGWIDESFAVYGGRTDPNPIPSTIYRFGRFKGRTVLVSEDGEDGYPAAPFWQMSRPPFDTSIVNFNSLSTEPYQEAYDFMMSTRHFVFGQAGANELIDYTISQEDHDALHIGAAADTNNNGNGTALPELGYANNHPHTPLIYPVFQELGNVESQVVAMSSIFCRQAFTYRIQGNDAKYMGVGDLHDLSYDENLKYEIDIAAIVDNARVNLTATSTTDSLNRYWLNVYPSSELESEYTTNLPMIFALVSGCGFLLMALTFLLYDYMVIRKNKKILDTAARSNAILSSLFPKEVKERLMDEKNGNDRTVKSSPFGVDSSFQRKNEDYDDGEILTVKPIADLFPNTTVLFADIVGFTAWSSTREPSSVFVLLETLFRAFDKIAVKRNVFKVETIGDCYVAVTGLPEPRADHAQAMARFAQSCLFKMQMLTKKLEEVLGPDTSTLSMRFGLHSGPVTAGVLRGEKARFQILLILQHESKVLGKLGESTFLKTVLTC</sequence>
<dbReference type="GO" id="GO:0007168">
    <property type="term" value="P:receptor guanylyl cyclase signaling pathway"/>
    <property type="evidence" value="ECO:0007669"/>
    <property type="project" value="TreeGrafter"/>
</dbReference>
<dbReference type="GO" id="GO:0035556">
    <property type="term" value="P:intracellular signal transduction"/>
    <property type="evidence" value="ECO:0007669"/>
    <property type="project" value="InterPro"/>
</dbReference>
<keyword evidence="4" id="KW-0812">Transmembrane</keyword>
<dbReference type="CDD" id="cd07302">
    <property type="entry name" value="CHD"/>
    <property type="match status" value="1"/>
</dbReference>
<comment type="caution">
    <text evidence="6">The sequence shown here is derived from an EMBL/GenBank/DDBJ whole genome shotgun (WGS) entry which is preliminary data.</text>
</comment>
<keyword evidence="7" id="KW-1185">Reference proteome</keyword>
<dbReference type="Pfam" id="PF00211">
    <property type="entry name" value="Guanylate_cyc"/>
    <property type="match status" value="1"/>
</dbReference>
<proteinExistence type="predicted"/>
<dbReference type="InterPro" id="IPR001054">
    <property type="entry name" value="A/G_cyclase"/>
</dbReference>
<dbReference type="PROSITE" id="PS50125">
    <property type="entry name" value="GUANYLATE_CYCLASE_2"/>
    <property type="match status" value="1"/>
</dbReference>
<evidence type="ECO:0000256" key="4">
    <source>
        <dbReference type="SAM" id="Phobius"/>
    </source>
</evidence>
<keyword evidence="1" id="KW-0547">Nucleotide-binding</keyword>
<evidence type="ECO:0000256" key="2">
    <source>
        <dbReference type="ARBA" id="ARBA00023239"/>
    </source>
</evidence>
<dbReference type="GO" id="GO:0000166">
    <property type="term" value="F:nucleotide binding"/>
    <property type="evidence" value="ECO:0007669"/>
    <property type="project" value="UniProtKB-KW"/>
</dbReference>
<evidence type="ECO:0000313" key="7">
    <source>
        <dbReference type="Proteomes" id="UP000693970"/>
    </source>
</evidence>
<dbReference type="SMART" id="SM00044">
    <property type="entry name" value="CYCc"/>
    <property type="match status" value="1"/>
</dbReference>
<keyword evidence="2" id="KW-0456">Lyase</keyword>
<keyword evidence="4" id="KW-1133">Transmembrane helix</keyword>
<protein>
    <submittedName>
        <fullName evidence="6">Adenylate/guanylate cyclase</fullName>
    </submittedName>
</protein>
<evidence type="ECO:0000256" key="1">
    <source>
        <dbReference type="ARBA" id="ARBA00022741"/>
    </source>
</evidence>
<feature type="transmembrane region" description="Helical" evidence="4">
    <location>
        <begin position="428"/>
        <end position="450"/>
    </location>
</feature>
<accession>A0A9K3M5L1</accession>
<reference evidence="6" key="1">
    <citation type="journal article" date="2021" name="Sci. Rep.">
        <title>Diploid genomic architecture of Nitzschia inconspicua, an elite biomass production diatom.</title>
        <authorList>
            <person name="Oliver A."/>
            <person name="Podell S."/>
            <person name="Pinowska A."/>
            <person name="Traller J.C."/>
            <person name="Smith S.R."/>
            <person name="McClure R."/>
            <person name="Beliaev A."/>
            <person name="Bohutskyi P."/>
            <person name="Hill E.A."/>
            <person name="Rabines A."/>
            <person name="Zheng H."/>
            <person name="Allen L.Z."/>
            <person name="Kuo A."/>
            <person name="Grigoriev I.V."/>
            <person name="Allen A.E."/>
            <person name="Hazlebeck D."/>
            <person name="Allen E.E."/>
        </authorList>
    </citation>
    <scope>NUCLEOTIDE SEQUENCE</scope>
    <source>
        <strain evidence="6">Hildebrandi</strain>
    </source>
</reference>
<dbReference type="GO" id="GO:0004016">
    <property type="term" value="F:adenylate cyclase activity"/>
    <property type="evidence" value="ECO:0007669"/>
    <property type="project" value="TreeGrafter"/>
</dbReference>
<dbReference type="GO" id="GO:0005886">
    <property type="term" value="C:plasma membrane"/>
    <property type="evidence" value="ECO:0007669"/>
    <property type="project" value="TreeGrafter"/>
</dbReference>
<feature type="domain" description="Guanylate cyclase" evidence="5">
    <location>
        <begin position="532"/>
        <end position="655"/>
    </location>
</feature>
<dbReference type="GO" id="GO:0001653">
    <property type="term" value="F:peptide receptor activity"/>
    <property type="evidence" value="ECO:0007669"/>
    <property type="project" value="TreeGrafter"/>
</dbReference>
<gene>
    <name evidence="6" type="ORF">IV203_034314</name>
</gene>
<dbReference type="OrthoDB" id="2107370at2759"/>
<evidence type="ECO:0000313" key="6">
    <source>
        <dbReference type="EMBL" id="KAG7373590.1"/>
    </source>
</evidence>
<dbReference type="AlphaFoldDB" id="A0A9K3M5L1"/>
<dbReference type="PANTHER" id="PTHR11920">
    <property type="entry name" value="GUANYLYL CYCLASE"/>
    <property type="match status" value="1"/>
</dbReference>
<dbReference type="EMBL" id="JAGRRH010000002">
    <property type="protein sequence ID" value="KAG7373590.1"/>
    <property type="molecule type" value="Genomic_DNA"/>
</dbReference>
<dbReference type="PANTHER" id="PTHR11920:SF335">
    <property type="entry name" value="GUANYLATE CYCLASE"/>
    <property type="match status" value="1"/>
</dbReference>
<keyword evidence="4" id="KW-0472">Membrane</keyword>